<organism evidence="2 3">
    <name type="scientific">Terriglobus roseus</name>
    <dbReference type="NCBI Taxonomy" id="392734"/>
    <lineage>
        <taxon>Bacteria</taxon>
        <taxon>Pseudomonadati</taxon>
        <taxon>Acidobacteriota</taxon>
        <taxon>Terriglobia</taxon>
        <taxon>Terriglobales</taxon>
        <taxon>Acidobacteriaceae</taxon>
        <taxon>Terriglobus</taxon>
    </lineage>
</organism>
<dbReference type="EMBL" id="LT629690">
    <property type="protein sequence ID" value="SDE92518.1"/>
    <property type="molecule type" value="Genomic_DNA"/>
</dbReference>
<dbReference type="Gene3D" id="3.40.50.10320">
    <property type="entry name" value="LmbE-like"/>
    <property type="match status" value="1"/>
</dbReference>
<dbReference type="Pfam" id="PF02585">
    <property type="entry name" value="PIG-L"/>
    <property type="match status" value="1"/>
</dbReference>
<feature type="region of interest" description="Disordered" evidence="1">
    <location>
        <begin position="470"/>
        <end position="492"/>
    </location>
</feature>
<dbReference type="SUPFAM" id="SSF52317">
    <property type="entry name" value="Class I glutamine amidotransferase-like"/>
    <property type="match status" value="1"/>
</dbReference>
<evidence type="ECO:0000313" key="3">
    <source>
        <dbReference type="Proteomes" id="UP000182427"/>
    </source>
</evidence>
<proteinExistence type="predicted"/>
<dbReference type="AlphaFoldDB" id="A0A1G7GWE6"/>
<evidence type="ECO:0000256" key="1">
    <source>
        <dbReference type="SAM" id="MobiDB-lite"/>
    </source>
</evidence>
<gene>
    <name evidence="2" type="ORF">SAMN05444167_0831</name>
</gene>
<keyword evidence="3" id="KW-1185">Reference proteome</keyword>
<protein>
    <submittedName>
        <fullName evidence="2">N-acetylglucosaminyl deacetylase, LmbE family</fullName>
    </submittedName>
</protein>
<dbReference type="InterPro" id="IPR003737">
    <property type="entry name" value="GlcNAc_PI_deacetylase-related"/>
</dbReference>
<dbReference type="SUPFAM" id="SSF102588">
    <property type="entry name" value="LmbE-like"/>
    <property type="match status" value="1"/>
</dbReference>
<dbReference type="Proteomes" id="UP000182427">
    <property type="component" value="Chromosome I"/>
</dbReference>
<dbReference type="Gene3D" id="3.40.50.880">
    <property type="match status" value="1"/>
</dbReference>
<evidence type="ECO:0000313" key="2">
    <source>
        <dbReference type="EMBL" id="SDE92518.1"/>
    </source>
</evidence>
<dbReference type="InterPro" id="IPR029062">
    <property type="entry name" value="Class_I_gatase-like"/>
</dbReference>
<dbReference type="InterPro" id="IPR024078">
    <property type="entry name" value="LmbE-like_dom_sf"/>
</dbReference>
<sequence length="974" mass="105755">MISFRRARIDVRGQVRSMRRIVSVESRNRAVRAFVYCLPLAVVAVQATAQTPVTEPMKIAVDASYAQPLPIERGAPGLAESLRKLHTRASLIQINAHPDDEDGGMLAYESRGVGADVSLLALNRGEGGQNVMTGDFWDQLGILRTMEHQAANRYYGSHLFYTRVADFGFSKTLEEALKQWNHDRVLEDVVRVVRTVRPMVVTSVFAGYVSDGHGHHQTAGVMAQEVFNAAADPKMFPDQIKEGLLPWKPLKVYARVPFAQVTPKGIFDYATNKWEPVAFKNYVTGEPIQGVPSVTLTVPESEYNALYGRNYLQVAREGLNEQKSQTGGVAIPPPGKFDSPYHLYASRVTATVPAHEESFFDGIDTSLPAIASYLPTGAQAEVRMKLEAIAATVDEATQKYNANDPSASAPALAKGLSLTRGLIAELKASKLPDEARYNALHELQIKEGQFNFALGQALGASLLASVQTSLPGQSQGRSGPMGGGDNVFSTASGSPTAIPGQALLVGVHVAAQGSQPLQVDAVALSPNTGGEWKMTEQKGITGSIAAGTAQDAYIAATVPLNAPYTAPYFERPNLEQSYYNLTSPQYVTLPVMSYPLTAVATYTYNGVKGELRSVVQTAHRYNGLGVVMEPLLVAPAISVRVTPPAGVMPLKAGSVSLDVTVHSDVKGPAQGTLELKLPSGWTASPATQTFATKRDGEDMNLHFVITPKNVEAKTYEIAAVAKYAGKEYASGFQTIGYAGITPYPQYRDAKFRTTGVDVTVAPNLKIAYIMGTGEEVPQSLKDIGINVTQLSSDDIAKADLNGYDCIILGIRTYAARPELRTYNQRLLDYVKNGGVVVSEYQSPEYERDFAPYVIPVTREAEKVVEEDAKVSILKPNDPLFTWPNHIVPADFNNWVEERGHGFPGAFDPKYVALTEVHDQGQDPQQGGLIYAQYGKGYYVYLAYAFFRQMPEGVPGSFRIMANLISAKKNPNLSH</sequence>
<name>A0A1G7GWE6_9BACT</name>
<accession>A0A1G7GWE6</accession>
<reference evidence="2 3" key="1">
    <citation type="submission" date="2016-10" db="EMBL/GenBank/DDBJ databases">
        <authorList>
            <person name="de Groot N.N."/>
        </authorList>
    </citation>
    <scope>NUCLEOTIDE SEQUENCE [LARGE SCALE GENOMIC DNA]</scope>
    <source>
        <strain evidence="2 3">GAS232</strain>
    </source>
</reference>